<evidence type="ECO:0000259" key="6">
    <source>
        <dbReference type="Pfam" id="PF00725"/>
    </source>
</evidence>
<dbReference type="KEGG" id="bacg:D2962_02275"/>
<evidence type="ECO:0000256" key="2">
    <source>
        <dbReference type="ARBA" id="ARBA00009463"/>
    </source>
</evidence>
<organism evidence="8 9">
    <name type="scientific">Biomaibacter acetigenes</name>
    <dbReference type="NCBI Taxonomy" id="2316383"/>
    <lineage>
        <taxon>Bacteria</taxon>
        <taxon>Bacillati</taxon>
        <taxon>Bacillota</taxon>
        <taxon>Clostridia</taxon>
        <taxon>Thermosediminibacterales</taxon>
        <taxon>Tepidanaerobacteraceae</taxon>
        <taxon>Biomaibacter</taxon>
    </lineage>
</organism>
<evidence type="ECO:0000256" key="5">
    <source>
        <dbReference type="PIRSR" id="PIRSR000105-1"/>
    </source>
</evidence>
<dbReference type="PIRSF" id="PIRSF000105">
    <property type="entry name" value="HCDH"/>
    <property type="match status" value="1"/>
</dbReference>
<dbReference type="SUPFAM" id="SSF48179">
    <property type="entry name" value="6-phosphogluconate dehydrogenase C-terminal domain-like"/>
    <property type="match status" value="1"/>
</dbReference>
<reference evidence="8 9" key="1">
    <citation type="submission" date="2018-10" db="EMBL/GenBank/DDBJ databases">
        <authorList>
            <person name="Zhang X."/>
        </authorList>
    </citation>
    <scope>NUCLEOTIDE SEQUENCE [LARGE SCALE GENOMIC DNA]</scope>
    <source>
        <strain evidence="8 9">SK-G1</strain>
    </source>
</reference>
<comment type="pathway">
    <text evidence="1">Lipid metabolism; butanoate metabolism.</text>
</comment>
<dbReference type="Pfam" id="PF00725">
    <property type="entry name" value="3HCDH"/>
    <property type="match status" value="1"/>
</dbReference>
<evidence type="ECO:0000259" key="7">
    <source>
        <dbReference type="Pfam" id="PF02737"/>
    </source>
</evidence>
<dbReference type="Gene3D" id="3.40.50.720">
    <property type="entry name" value="NAD(P)-binding Rossmann-like Domain"/>
    <property type="match status" value="1"/>
</dbReference>
<dbReference type="SUPFAM" id="SSF51735">
    <property type="entry name" value="NAD(P)-binding Rossmann-fold domains"/>
    <property type="match status" value="1"/>
</dbReference>
<dbReference type="EMBL" id="CP033169">
    <property type="protein sequence ID" value="AYO29586.1"/>
    <property type="molecule type" value="Genomic_DNA"/>
</dbReference>
<feature type="site" description="Important for catalytic activity" evidence="5">
    <location>
        <position position="140"/>
    </location>
</feature>
<accession>A0A3G2R281</accession>
<evidence type="ECO:0000256" key="3">
    <source>
        <dbReference type="ARBA" id="ARBA00023002"/>
    </source>
</evidence>
<dbReference type="InterPro" id="IPR036291">
    <property type="entry name" value="NAD(P)-bd_dom_sf"/>
</dbReference>
<dbReference type="Gene3D" id="1.10.1040.10">
    <property type="entry name" value="N-(1-d-carboxylethyl)-l-norvaline Dehydrogenase, domain 2"/>
    <property type="match status" value="1"/>
</dbReference>
<dbReference type="InterPro" id="IPR006176">
    <property type="entry name" value="3-OHacyl-CoA_DH_NAD-bd"/>
</dbReference>
<dbReference type="RefSeq" id="WP_122013985.1">
    <property type="nucleotide sequence ID" value="NZ_CP033169.1"/>
</dbReference>
<dbReference type="AlphaFoldDB" id="A0A3G2R281"/>
<dbReference type="FunFam" id="3.40.50.720:FF:000009">
    <property type="entry name" value="Fatty oxidation complex, alpha subunit"/>
    <property type="match status" value="1"/>
</dbReference>
<dbReference type="InterPro" id="IPR022694">
    <property type="entry name" value="3-OHacyl-CoA_DH"/>
</dbReference>
<protein>
    <recommendedName>
        <fullName evidence="4">3-hydroxybutyryl-CoA dehydrogenase</fullName>
    </recommendedName>
</protein>
<dbReference type="GO" id="GO:0008691">
    <property type="term" value="F:3-hydroxybutyryl-CoA dehydrogenase activity"/>
    <property type="evidence" value="ECO:0007669"/>
    <property type="project" value="TreeGrafter"/>
</dbReference>
<dbReference type="InterPro" id="IPR006108">
    <property type="entry name" value="3HC_DH_C"/>
</dbReference>
<dbReference type="Pfam" id="PF02737">
    <property type="entry name" value="3HCDH_N"/>
    <property type="match status" value="1"/>
</dbReference>
<dbReference type="PANTHER" id="PTHR48075">
    <property type="entry name" value="3-HYDROXYACYL-COA DEHYDROGENASE FAMILY PROTEIN"/>
    <property type="match status" value="1"/>
</dbReference>
<sequence>MEFKKIMVVGAGTMGHGIAQACAQQGFEAVLIDMERSLVDKAIARIKTGLDKRVEKGKMTAEEADAIMSRISGGTEIEAYEGVDFVIEAVVEDVEVKKQVFARLDRHFGPEVILATNTTACSISEIAGATREKGRVVGMHFFNPPVVMKLVEIIPGLDTAPETVEKTRALAEMLGKTPIVTKIESPAGIVSRVLAALLNEAVNVYSEGVADPTEIDTAMKLGANLPMGPLELIDMIGVDIHLAKTETLYREFGDPRYRPPYILKKMVRAGHLGRKTGRGFYKY</sequence>
<keyword evidence="9" id="KW-1185">Reference proteome</keyword>
<dbReference type="GO" id="GO:0006635">
    <property type="term" value="P:fatty acid beta-oxidation"/>
    <property type="evidence" value="ECO:0007669"/>
    <property type="project" value="TreeGrafter"/>
</dbReference>
<feature type="domain" description="3-hydroxyacyl-CoA dehydrogenase C-terminal" evidence="6">
    <location>
        <begin position="189"/>
        <end position="283"/>
    </location>
</feature>
<dbReference type="PANTHER" id="PTHR48075:SF5">
    <property type="entry name" value="3-HYDROXYBUTYRYL-COA DEHYDROGENASE"/>
    <property type="match status" value="1"/>
</dbReference>
<comment type="similarity">
    <text evidence="2">Belongs to the 3-hydroxyacyl-CoA dehydrogenase family.</text>
</comment>
<evidence type="ECO:0000256" key="1">
    <source>
        <dbReference type="ARBA" id="ARBA00005086"/>
    </source>
</evidence>
<dbReference type="GO" id="GO:0070403">
    <property type="term" value="F:NAD+ binding"/>
    <property type="evidence" value="ECO:0007669"/>
    <property type="project" value="InterPro"/>
</dbReference>
<evidence type="ECO:0000313" key="9">
    <source>
        <dbReference type="Proteomes" id="UP000280960"/>
    </source>
</evidence>
<dbReference type="PROSITE" id="PS51257">
    <property type="entry name" value="PROKAR_LIPOPROTEIN"/>
    <property type="match status" value="1"/>
</dbReference>
<gene>
    <name evidence="8" type="ORF">D2962_02275</name>
</gene>
<proteinExistence type="inferred from homology"/>
<dbReference type="InterPro" id="IPR013328">
    <property type="entry name" value="6PGD_dom2"/>
</dbReference>
<dbReference type="Proteomes" id="UP000280960">
    <property type="component" value="Chromosome"/>
</dbReference>
<keyword evidence="3" id="KW-0560">Oxidoreductase</keyword>
<evidence type="ECO:0000313" key="8">
    <source>
        <dbReference type="EMBL" id="AYO29586.1"/>
    </source>
</evidence>
<dbReference type="InterPro" id="IPR008927">
    <property type="entry name" value="6-PGluconate_DH-like_C_sf"/>
</dbReference>
<name>A0A3G2R281_9FIRM</name>
<evidence type="ECO:0000256" key="4">
    <source>
        <dbReference type="ARBA" id="ARBA00067747"/>
    </source>
</evidence>
<feature type="domain" description="3-hydroxyacyl-CoA dehydrogenase NAD binding" evidence="7">
    <location>
        <begin position="5"/>
        <end position="182"/>
    </location>
</feature>